<dbReference type="Proteomes" id="UP000821837">
    <property type="component" value="Unassembled WGS sequence"/>
</dbReference>
<keyword evidence="2" id="KW-1185">Reference proteome</keyword>
<evidence type="ECO:0000313" key="2">
    <source>
        <dbReference type="Proteomes" id="UP000821837"/>
    </source>
</evidence>
<comment type="caution">
    <text evidence="1">The sequence shown here is derived from an EMBL/GenBank/DDBJ whole genome shotgun (WGS) entry which is preliminary data.</text>
</comment>
<proteinExistence type="predicted"/>
<dbReference type="VEuPathDB" id="VectorBase:RSAN_038114"/>
<dbReference type="EMBL" id="JABSTV010001253">
    <property type="protein sequence ID" value="KAH7943383.1"/>
    <property type="molecule type" value="Genomic_DNA"/>
</dbReference>
<dbReference type="AlphaFoldDB" id="A0A9D4PIG8"/>
<reference evidence="1" key="1">
    <citation type="journal article" date="2020" name="Cell">
        <title>Large-Scale Comparative Analyses of Tick Genomes Elucidate Their Genetic Diversity and Vector Capacities.</title>
        <authorList>
            <consortium name="Tick Genome and Microbiome Consortium (TIGMIC)"/>
            <person name="Jia N."/>
            <person name="Wang J."/>
            <person name="Shi W."/>
            <person name="Du L."/>
            <person name="Sun Y."/>
            <person name="Zhan W."/>
            <person name="Jiang J.F."/>
            <person name="Wang Q."/>
            <person name="Zhang B."/>
            <person name="Ji P."/>
            <person name="Bell-Sakyi L."/>
            <person name="Cui X.M."/>
            <person name="Yuan T.T."/>
            <person name="Jiang B.G."/>
            <person name="Yang W.F."/>
            <person name="Lam T.T."/>
            <person name="Chang Q.C."/>
            <person name="Ding S.J."/>
            <person name="Wang X.J."/>
            <person name="Zhu J.G."/>
            <person name="Ruan X.D."/>
            <person name="Zhao L."/>
            <person name="Wei J.T."/>
            <person name="Ye R.Z."/>
            <person name="Que T.C."/>
            <person name="Du C.H."/>
            <person name="Zhou Y.H."/>
            <person name="Cheng J.X."/>
            <person name="Dai P.F."/>
            <person name="Guo W.B."/>
            <person name="Han X.H."/>
            <person name="Huang E.J."/>
            <person name="Li L.F."/>
            <person name="Wei W."/>
            <person name="Gao Y.C."/>
            <person name="Liu J.Z."/>
            <person name="Shao H.Z."/>
            <person name="Wang X."/>
            <person name="Wang C.C."/>
            <person name="Yang T.C."/>
            <person name="Huo Q.B."/>
            <person name="Li W."/>
            <person name="Chen H.Y."/>
            <person name="Chen S.E."/>
            <person name="Zhou L.G."/>
            <person name="Ni X.B."/>
            <person name="Tian J.H."/>
            <person name="Sheng Y."/>
            <person name="Liu T."/>
            <person name="Pan Y.S."/>
            <person name="Xia L.Y."/>
            <person name="Li J."/>
            <person name="Zhao F."/>
            <person name="Cao W.C."/>
        </authorList>
    </citation>
    <scope>NUCLEOTIDE SEQUENCE</scope>
    <source>
        <strain evidence="1">Rsan-2018</strain>
    </source>
</reference>
<sequence length="407" mass="45517">MGIRTNSTQMFPPDGLCEYLFYDSLYKEGRNTFDAPDQFDTNLRTFVEIAPTYKTTAFGIGLSYNAAPDLQSYLLEQVTKKFNVMQYFWNHSIHHIGVLDSATVDPREVDIKAALNCLKILRDDFSQEIISQGIKVFTFFAASIPNAAWARFYARNFKDLRMPDLYIALGHYSRGDNSLRTCVVVAPTQLRRPRGAEDSYQYDMTTAAESIVRLSGLKLKSALSVTLSGHLAVPTDPNNRGFLAPCMTNDSVDSFASYAELCTIKEEHTVTKFGIAVFDVDYADFSNVCKSRGGPFARLHLLRSVLNFFRTRAQAVTLRLLQTSTYPSPAALHTLHPERFPSPDCPVCGGYADSEHVLWGCASAGPPVTQGEMKRVIKTQDQTSQILAVQRARARAVRFNPMVPEWA</sequence>
<evidence type="ECO:0000313" key="1">
    <source>
        <dbReference type="EMBL" id="KAH7943383.1"/>
    </source>
</evidence>
<protein>
    <submittedName>
        <fullName evidence="1">Uncharacterized protein</fullName>
    </submittedName>
</protein>
<reference evidence="1" key="2">
    <citation type="submission" date="2021-09" db="EMBL/GenBank/DDBJ databases">
        <authorList>
            <person name="Jia N."/>
            <person name="Wang J."/>
            <person name="Shi W."/>
            <person name="Du L."/>
            <person name="Sun Y."/>
            <person name="Zhan W."/>
            <person name="Jiang J."/>
            <person name="Wang Q."/>
            <person name="Zhang B."/>
            <person name="Ji P."/>
            <person name="Sakyi L.B."/>
            <person name="Cui X."/>
            <person name="Yuan T."/>
            <person name="Jiang B."/>
            <person name="Yang W."/>
            <person name="Lam T.T.-Y."/>
            <person name="Chang Q."/>
            <person name="Ding S."/>
            <person name="Wang X."/>
            <person name="Zhu J."/>
            <person name="Ruan X."/>
            <person name="Zhao L."/>
            <person name="Wei J."/>
            <person name="Que T."/>
            <person name="Du C."/>
            <person name="Cheng J."/>
            <person name="Dai P."/>
            <person name="Han X."/>
            <person name="Huang E."/>
            <person name="Gao Y."/>
            <person name="Liu J."/>
            <person name="Shao H."/>
            <person name="Ye R."/>
            <person name="Li L."/>
            <person name="Wei W."/>
            <person name="Wang X."/>
            <person name="Wang C."/>
            <person name="Huo Q."/>
            <person name="Li W."/>
            <person name="Guo W."/>
            <person name="Chen H."/>
            <person name="Chen S."/>
            <person name="Zhou L."/>
            <person name="Zhou L."/>
            <person name="Ni X."/>
            <person name="Tian J."/>
            <person name="Zhou Y."/>
            <person name="Sheng Y."/>
            <person name="Liu T."/>
            <person name="Pan Y."/>
            <person name="Xia L."/>
            <person name="Li J."/>
            <person name="Zhao F."/>
            <person name="Cao W."/>
        </authorList>
    </citation>
    <scope>NUCLEOTIDE SEQUENCE</scope>
    <source>
        <strain evidence="1">Rsan-2018</strain>
        <tissue evidence="1">Larvae</tissue>
    </source>
</reference>
<organism evidence="1 2">
    <name type="scientific">Rhipicephalus sanguineus</name>
    <name type="common">Brown dog tick</name>
    <name type="synonym">Ixodes sanguineus</name>
    <dbReference type="NCBI Taxonomy" id="34632"/>
    <lineage>
        <taxon>Eukaryota</taxon>
        <taxon>Metazoa</taxon>
        <taxon>Ecdysozoa</taxon>
        <taxon>Arthropoda</taxon>
        <taxon>Chelicerata</taxon>
        <taxon>Arachnida</taxon>
        <taxon>Acari</taxon>
        <taxon>Parasitiformes</taxon>
        <taxon>Ixodida</taxon>
        <taxon>Ixodoidea</taxon>
        <taxon>Ixodidae</taxon>
        <taxon>Rhipicephalinae</taxon>
        <taxon>Rhipicephalus</taxon>
        <taxon>Rhipicephalus</taxon>
    </lineage>
</organism>
<name>A0A9D4PIG8_RHISA</name>
<gene>
    <name evidence="1" type="ORF">HPB52_007692</name>
</gene>
<accession>A0A9D4PIG8</accession>